<reference evidence="8 9" key="1">
    <citation type="journal article" date="2012" name="J. Bacteriol.">
        <title>Complete Genome Sequence of the Thermophilic, Piezophilic, Heterotrophic Bacterium Marinitoga piezophila KA3.</title>
        <authorList>
            <person name="Lucas S."/>
            <person name="Han J."/>
            <person name="Lapidus A."/>
            <person name="Cheng J.F."/>
            <person name="Goodwin L.A."/>
            <person name="Pitluck S."/>
            <person name="Peters L."/>
            <person name="Mikhailova N."/>
            <person name="Teshima H."/>
            <person name="Detter J.C."/>
            <person name="Han C."/>
            <person name="Tapia R."/>
            <person name="Land M."/>
            <person name="Hauser L."/>
            <person name="Kyrpides N.C."/>
            <person name="Ivanova N."/>
            <person name="Pagani I."/>
            <person name="Vannier P."/>
            <person name="Oger P."/>
            <person name="Bartlett D.H."/>
            <person name="Noll K.M."/>
            <person name="Woyke T."/>
            <person name="Jebbar M."/>
        </authorList>
    </citation>
    <scope>NUCLEOTIDE SEQUENCE [LARGE SCALE GENOMIC DNA]</scope>
    <source>
        <strain evidence="9">DSM 14283 / JCM 11233 / KA3</strain>
    </source>
</reference>
<organism evidence="8 9">
    <name type="scientific">Marinitoga piezophila (strain DSM 14283 / JCM 11233 / KA3)</name>
    <dbReference type="NCBI Taxonomy" id="443254"/>
    <lineage>
        <taxon>Bacteria</taxon>
        <taxon>Thermotogati</taxon>
        <taxon>Thermotogota</taxon>
        <taxon>Thermotogae</taxon>
        <taxon>Petrotogales</taxon>
        <taxon>Petrotogaceae</taxon>
        <taxon>Marinitoga</taxon>
    </lineage>
</organism>
<dbReference type="GO" id="GO:0016491">
    <property type="term" value="F:oxidoreductase activity"/>
    <property type="evidence" value="ECO:0007669"/>
    <property type="project" value="InterPro"/>
</dbReference>
<dbReference type="InterPro" id="IPR007197">
    <property type="entry name" value="rSAM"/>
</dbReference>
<dbReference type="eggNOG" id="COG0641">
    <property type="taxonomic scope" value="Bacteria"/>
</dbReference>
<name>H2J490_MARPK</name>
<comment type="cofactor">
    <cofactor evidence="1">
        <name>[4Fe-4S] cluster</name>
        <dbReference type="ChEBI" id="CHEBI:49883"/>
    </cofactor>
</comment>
<dbReference type="SMART" id="SM00729">
    <property type="entry name" value="Elp3"/>
    <property type="match status" value="1"/>
</dbReference>
<protein>
    <submittedName>
        <fullName evidence="8">Radical SAM additional 4Fe4S-binding domain protein</fullName>
    </submittedName>
</protein>
<evidence type="ECO:0000256" key="4">
    <source>
        <dbReference type="ARBA" id="ARBA00023004"/>
    </source>
</evidence>
<feature type="domain" description="Radical SAM core" evidence="7">
    <location>
        <begin position="43"/>
        <end position="281"/>
    </location>
</feature>
<dbReference type="InterPro" id="IPR013785">
    <property type="entry name" value="Aldolase_TIM"/>
</dbReference>
<evidence type="ECO:0000256" key="5">
    <source>
        <dbReference type="ARBA" id="ARBA00023014"/>
    </source>
</evidence>
<dbReference type="SUPFAM" id="SSF102114">
    <property type="entry name" value="Radical SAM enzymes"/>
    <property type="match status" value="1"/>
</dbReference>
<dbReference type="InterPro" id="IPR023867">
    <property type="entry name" value="Sulphatase_maturase_rSAM"/>
</dbReference>
<dbReference type="GO" id="GO:0051536">
    <property type="term" value="F:iron-sulfur cluster binding"/>
    <property type="evidence" value="ECO:0007669"/>
    <property type="project" value="UniProtKB-KW"/>
</dbReference>
<dbReference type="PANTHER" id="PTHR43273:SF3">
    <property type="entry name" value="ANAEROBIC SULFATASE-MATURATING ENZYME HOMOLOG ASLB-RELATED"/>
    <property type="match status" value="1"/>
</dbReference>
<evidence type="ECO:0000256" key="1">
    <source>
        <dbReference type="ARBA" id="ARBA00001966"/>
    </source>
</evidence>
<keyword evidence="4" id="KW-0408">Iron</keyword>
<dbReference type="EMBL" id="CP003257">
    <property type="protein sequence ID" value="AEX85905.1"/>
    <property type="molecule type" value="Genomic_DNA"/>
</dbReference>
<evidence type="ECO:0000256" key="2">
    <source>
        <dbReference type="ARBA" id="ARBA00022691"/>
    </source>
</evidence>
<dbReference type="Pfam" id="PF04055">
    <property type="entry name" value="Radical_SAM"/>
    <property type="match status" value="1"/>
</dbReference>
<dbReference type="Pfam" id="PF13186">
    <property type="entry name" value="SPASM"/>
    <property type="match status" value="1"/>
</dbReference>
<evidence type="ECO:0000256" key="3">
    <source>
        <dbReference type="ARBA" id="ARBA00022723"/>
    </source>
</evidence>
<gene>
    <name evidence="8" type="ordered locus">Marpi_1510</name>
</gene>
<keyword evidence="2" id="KW-0949">S-adenosyl-L-methionine</keyword>
<evidence type="ECO:0000313" key="9">
    <source>
        <dbReference type="Proteomes" id="UP000007161"/>
    </source>
</evidence>
<dbReference type="SFLD" id="SFLDG01384">
    <property type="entry name" value="thioether_bond_formation_requi"/>
    <property type="match status" value="1"/>
</dbReference>
<comment type="similarity">
    <text evidence="6">Belongs to the radical SAM superfamily. Anaerobic sulfatase-maturating enzyme family.</text>
</comment>
<dbReference type="SFLD" id="SFLDS00029">
    <property type="entry name" value="Radical_SAM"/>
    <property type="match status" value="1"/>
</dbReference>
<dbReference type="SFLD" id="SFLDG01386">
    <property type="entry name" value="main_SPASM_domain-containing"/>
    <property type="match status" value="1"/>
</dbReference>
<dbReference type="OrthoDB" id="48523at2"/>
<dbReference type="CDD" id="cd01335">
    <property type="entry name" value="Radical_SAM"/>
    <property type="match status" value="1"/>
</dbReference>
<keyword evidence="3" id="KW-0479">Metal-binding</keyword>
<dbReference type="Proteomes" id="UP000007161">
    <property type="component" value="Chromosome"/>
</dbReference>
<accession>H2J490</accession>
<dbReference type="NCBIfam" id="TIGR04085">
    <property type="entry name" value="rSAM_more_4Fe4S"/>
    <property type="match status" value="1"/>
</dbReference>
<evidence type="ECO:0000259" key="7">
    <source>
        <dbReference type="PROSITE" id="PS51918"/>
    </source>
</evidence>
<dbReference type="InterPro" id="IPR006638">
    <property type="entry name" value="Elp3/MiaA/NifB-like_rSAM"/>
</dbReference>
<dbReference type="Gene3D" id="3.20.20.70">
    <property type="entry name" value="Aldolase class I"/>
    <property type="match status" value="1"/>
</dbReference>
<dbReference type="InterPro" id="IPR058240">
    <property type="entry name" value="rSAM_sf"/>
</dbReference>
<dbReference type="SFLD" id="SFLDG01072">
    <property type="entry name" value="dehydrogenase_like"/>
    <property type="match status" value="1"/>
</dbReference>
<dbReference type="RefSeq" id="WP_014296976.1">
    <property type="nucleotide sequence ID" value="NC_016751.1"/>
</dbReference>
<dbReference type="PROSITE" id="PS51918">
    <property type="entry name" value="RADICAL_SAM"/>
    <property type="match status" value="1"/>
</dbReference>
<keyword evidence="9" id="KW-1185">Reference proteome</keyword>
<dbReference type="InterPro" id="IPR023885">
    <property type="entry name" value="4Fe4S-binding_SPASM_dom"/>
</dbReference>
<evidence type="ECO:0000256" key="6">
    <source>
        <dbReference type="ARBA" id="ARBA00023601"/>
    </source>
</evidence>
<dbReference type="HOGENOM" id="CLU_009273_3_0_0"/>
<proteinExistence type="inferred from homology"/>
<dbReference type="STRING" id="443254.Marpi_1510"/>
<keyword evidence="5" id="KW-0411">Iron-sulfur</keyword>
<sequence>MNRVWNFEIDSIKYVFDGNNIIIKKENNIKNIENADETIFIDKKGLRTLALNVINDCNLKCDYCFANFGYYKDGKTVMKFEIAKKAVDLLLNSAIENGNKEITIAFFGGEPLLNFDLIKKVVDYAEKTKSDNLEIKYLITTNGTLFDLEKIKFMKKYKFQITLSIDGGKELHNSNRKFINGKGSFEVIQNNFELLLKSFVVNARITINNKNYNILKSIKELKNLGFRRFTFAPDYNLSQENFEKYLESLSSLFEYYYNLILKKEYIDITNITRVLMNILFRIKKINHCNAGLTYFSVATNGNIYRCPRFTDEKDFLLGNINNLEIKDINYHIKKLRKNIINYHMNSLTHKCNKCPFLFLCGGACYHYSYINNKTEFDVVERECTEKTLIYEETIKLITKLNVEQRKDFILSLKTIWKNTKLL</sequence>
<evidence type="ECO:0000313" key="8">
    <source>
        <dbReference type="EMBL" id="AEX85905.1"/>
    </source>
</evidence>
<dbReference type="GO" id="GO:0046872">
    <property type="term" value="F:metal ion binding"/>
    <property type="evidence" value="ECO:0007669"/>
    <property type="project" value="UniProtKB-KW"/>
</dbReference>
<dbReference type="AlphaFoldDB" id="H2J490"/>
<dbReference type="PANTHER" id="PTHR43273">
    <property type="entry name" value="ANAEROBIC SULFATASE-MATURATING ENZYME HOMOLOG ASLB-RELATED"/>
    <property type="match status" value="1"/>
</dbReference>
<reference evidence="9" key="2">
    <citation type="submission" date="2012-01" db="EMBL/GenBank/DDBJ databases">
        <title>Complete sequence of chromosome of Marinitoga piezophila KA3.</title>
        <authorList>
            <person name="Lucas S."/>
            <person name="Han J."/>
            <person name="Lapidus A."/>
            <person name="Cheng J.-F."/>
            <person name="Goodwin L."/>
            <person name="Pitluck S."/>
            <person name="Peters L."/>
            <person name="Mikhailova N."/>
            <person name="Teshima H."/>
            <person name="Detter J.C."/>
            <person name="Han C."/>
            <person name="Tapia R."/>
            <person name="Land M."/>
            <person name="Hauser L."/>
            <person name="Kyrpides N."/>
            <person name="Ivanova N."/>
            <person name="Pagani I."/>
            <person name="Jebbar M."/>
            <person name="Vannier P."/>
            <person name="Oger P."/>
            <person name="Cario A."/>
            <person name="Bartlett D."/>
            <person name="Noll K.M."/>
            <person name="Woyke T."/>
        </authorList>
    </citation>
    <scope>NUCLEOTIDE SEQUENCE [LARGE SCALE GENOMIC DNA]</scope>
    <source>
        <strain evidence="9">DSM 14283 / JCM 11233 / KA3</strain>
    </source>
</reference>
<dbReference type="KEGG" id="mpz:Marpi_1510"/>
<dbReference type="SFLD" id="SFLDG01067">
    <property type="entry name" value="SPASM/twitch_domain_containing"/>
    <property type="match status" value="1"/>
</dbReference>